<reference evidence="1 2" key="1">
    <citation type="submission" date="2018-06" db="EMBL/GenBank/DDBJ databases">
        <title>Genomic Encyclopedia of Archaeal and Bacterial Type Strains, Phase II (KMG-II): from individual species to whole genera.</title>
        <authorList>
            <person name="Goeker M."/>
        </authorList>
    </citation>
    <scope>NUCLEOTIDE SEQUENCE [LARGE SCALE GENOMIC DNA]</scope>
    <source>
        <strain evidence="1 2">T4</strain>
    </source>
</reference>
<dbReference type="OrthoDB" id="965693at2"/>
<dbReference type="RefSeq" id="WP_111395009.1">
    <property type="nucleotide sequence ID" value="NZ_JBJINY010000026.1"/>
</dbReference>
<protein>
    <submittedName>
        <fullName evidence="1">Mycothiol system anti-sigma-R factor</fullName>
    </submittedName>
</protein>
<sequence>MENNNLSSGERKLQCSDVSKCFQLLESILDGELGEEGKDLLKQKLEKCQPCFEHFHLEQAIREVLKTKCTKQPLPEKLADSIRQMIHDVR</sequence>
<gene>
    <name evidence="1" type="ORF">CLV31_1257</name>
</gene>
<name>A0A326RRM3_9BACT</name>
<dbReference type="Proteomes" id="UP000248917">
    <property type="component" value="Unassembled WGS sequence"/>
</dbReference>
<evidence type="ECO:0000313" key="1">
    <source>
        <dbReference type="EMBL" id="PZV76378.1"/>
    </source>
</evidence>
<dbReference type="EMBL" id="QKTX01000025">
    <property type="protein sequence ID" value="PZV76378.1"/>
    <property type="molecule type" value="Genomic_DNA"/>
</dbReference>
<keyword evidence="2" id="KW-1185">Reference proteome</keyword>
<dbReference type="AlphaFoldDB" id="A0A326RRM3"/>
<proteinExistence type="predicted"/>
<accession>A0A326RRM3</accession>
<evidence type="ECO:0000313" key="2">
    <source>
        <dbReference type="Proteomes" id="UP000248917"/>
    </source>
</evidence>
<organism evidence="1 2">
    <name type="scientific">Algoriphagus aquaeductus</name>
    <dbReference type="NCBI Taxonomy" id="475299"/>
    <lineage>
        <taxon>Bacteria</taxon>
        <taxon>Pseudomonadati</taxon>
        <taxon>Bacteroidota</taxon>
        <taxon>Cytophagia</taxon>
        <taxon>Cytophagales</taxon>
        <taxon>Cyclobacteriaceae</taxon>
        <taxon>Algoriphagus</taxon>
    </lineage>
</organism>
<comment type="caution">
    <text evidence="1">The sequence shown here is derived from an EMBL/GenBank/DDBJ whole genome shotgun (WGS) entry which is preliminary data.</text>
</comment>